<dbReference type="PANTHER" id="PTHR43022">
    <property type="entry name" value="PROTEIN SMF"/>
    <property type="match status" value="1"/>
</dbReference>
<evidence type="ECO:0000259" key="3">
    <source>
        <dbReference type="Pfam" id="PF17782"/>
    </source>
</evidence>
<evidence type="ECO:0000313" key="4">
    <source>
        <dbReference type="EMBL" id="MCC4307565.1"/>
    </source>
</evidence>
<comment type="caution">
    <text evidence="4">The sequence shown here is derived from an EMBL/GenBank/DDBJ whole genome shotgun (WGS) entry which is preliminary data.</text>
</comment>
<evidence type="ECO:0000256" key="1">
    <source>
        <dbReference type="ARBA" id="ARBA00006525"/>
    </source>
</evidence>
<reference evidence="4" key="1">
    <citation type="submission" date="2021-10" db="EMBL/GenBank/DDBJ databases">
        <title>The diversity and Nitrogen Metabolism of Culturable Nitrate-Utilizing Bacteria Within the Oxygen Minimum Zone of the Changjiang (Yangtze River)Estuary.</title>
        <authorList>
            <person name="Zhang D."/>
            <person name="Zheng J."/>
            <person name="Liu S."/>
            <person name="He W."/>
        </authorList>
    </citation>
    <scope>NUCLEOTIDE SEQUENCE</scope>
    <source>
        <strain evidence="4">FXH-223</strain>
    </source>
</reference>
<dbReference type="Pfam" id="PF17782">
    <property type="entry name" value="WHD_DprA"/>
    <property type="match status" value="1"/>
</dbReference>
<keyword evidence="5" id="KW-1185">Reference proteome</keyword>
<gene>
    <name evidence="4" type="primary">dprA</name>
    <name evidence="4" type="ORF">LL252_03185</name>
</gene>
<evidence type="ECO:0000313" key="5">
    <source>
        <dbReference type="Proteomes" id="UP001108027"/>
    </source>
</evidence>
<name>A0A9Q3UJW1_9GAMM</name>
<dbReference type="InterPro" id="IPR057666">
    <property type="entry name" value="DrpA_SLOG"/>
</dbReference>
<sequence length="355" mass="37018">MDPQLKRLALAAAFSPASARLGRALRERSPDRHRPLDYLKHLPPAGDARPLRDPETLAPVLHGLAAHGWRWLALGDDDYPPLLADLDDAPGVLAVRGDPAVLSTPQLALVGARHASADGLDNAHRFARAFAGAGFTVTSGLALGVDGAAHQGALAGGGATVAVLGCGPDRIYPARHAGLAERIVQGGGALVTEFAPGAGPLGPHFPLRNRVISGLSLATVVVEAALRSGSLITARTAAEQGREVFAVPGSLHNPLSKGCHRLLRDGANWLESVDDVLAAFGEFRRTVEHSPALNAARPTGLLRHFTGGVNDLDALCRRSGLAMAELADQLAELELEGRVQRVAGGYTARTAPSRD</sequence>
<dbReference type="PANTHER" id="PTHR43022:SF1">
    <property type="entry name" value="PROTEIN SMF"/>
    <property type="match status" value="1"/>
</dbReference>
<dbReference type="AlphaFoldDB" id="A0A9Q3UJW1"/>
<accession>A0A9Q3UJW1</accession>
<dbReference type="Proteomes" id="UP001108027">
    <property type="component" value="Unassembled WGS sequence"/>
</dbReference>
<organism evidence="4 5">
    <name type="scientific">Alloalcanivorax marinus</name>
    <dbReference type="NCBI Taxonomy" id="1177169"/>
    <lineage>
        <taxon>Bacteria</taxon>
        <taxon>Pseudomonadati</taxon>
        <taxon>Pseudomonadota</taxon>
        <taxon>Gammaproteobacteria</taxon>
        <taxon>Oceanospirillales</taxon>
        <taxon>Alcanivoracaceae</taxon>
        <taxon>Alloalcanivorax</taxon>
    </lineage>
</organism>
<dbReference type="Gene3D" id="1.10.10.10">
    <property type="entry name" value="Winged helix-like DNA-binding domain superfamily/Winged helix DNA-binding domain"/>
    <property type="match status" value="1"/>
</dbReference>
<dbReference type="InterPro" id="IPR041614">
    <property type="entry name" value="DprA_WH"/>
</dbReference>
<evidence type="ECO:0000259" key="2">
    <source>
        <dbReference type="Pfam" id="PF02481"/>
    </source>
</evidence>
<dbReference type="Gene3D" id="3.40.50.450">
    <property type="match status" value="1"/>
</dbReference>
<dbReference type="InterPro" id="IPR036388">
    <property type="entry name" value="WH-like_DNA-bd_sf"/>
</dbReference>
<proteinExistence type="inferred from homology"/>
<feature type="domain" description="Smf/DprA SLOG" evidence="2">
    <location>
        <begin position="72"/>
        <end position="280"/>
    </location>
</feature>
<dbReference type="Pfam" id="PF02481">
    <property type="entry name" value="DNA_processg_A"/>
    <property type="match status" value="1"/>
</dbReference>
<dbReference type="SUPFAM" id="SSF102405">
    <property type="entry name" value="MCP/YpsA-like"/>
    <property type="match status" value="1"/>
</dbReference>
<dbReference type="NCBIfam" id="TIGR00732">
    <property type="entry name" value="dprA"/>
    <property type="match status" value="1"/>
</dbReference>
<comment type="similarity">
    <text evidence="1">Belongs to the DprA/Smf family.</text>
</comment>
<feature type="domain" description="DprA winged helix" evidence="3">
    <location>
        <begin position="311"/>
        <end position="345"/>
    </location>
</feature>
<dbReference type="GO" id="GO:0009294">
    <property type="term" value="P:DNA-mediated transformation"/>
    <property type="evidence" value="ECO:0007669"/>
    <property type="project" value="InterPro"/>
</dbReference>
<dbReference type="InterPro" id="IPR003488">
    <property type="entry name" value="DprA"/>
</dbReference>
<dbReference type="RefSeq" id="WP_228232845.1">
    <property type="nucleotide sequence ID" value="NZ_ARXL01000001.1"/>
</dbReference>
<protein>
    <submittedName>
        <fullName evidence="4">DNA-processing protein DprA</fullName>
    </submittedName>
</protein>
<dbReference type="EMBL" id="JAJGNA010000002">
    <property type="protein sequence ID" value="MCC4307565.1"/>
    <property type="molecule type" value="Genomic_DNA"/>
</dbReference>